<dbReference type="PROSITE" id="PS51257">
    <property type="entry name" value="PROKAR_LIPOPROTEIN"/>
    <property type="match status" value="1"/>
</dbReference>
<dbReference type="GO" id="GO:0016020">
    <property type="term" value="C:membrane"/>
    <property type="evidence" value="ECO:0007669"/>
    <property type="project" value="UniProtKB-SubCell"/>
</dbReference>
<evidence type="ECO:0000256" key="1">
    <source>
        <dbReference type="ARBA" id="ARBA00004370"/>
    </source>
</evidence>
<keyword evidence="3" id="KW-1133">Transmembrane helix</keyword>
<evidence type="ECO:0000256" key="4">
    <source>
        <dbReference type="ARBA" id="ARBA00023136"/>
    </source>
</evidence>
<reference evidence="5" key="1">
    <citation type="submission" date="2020-04" db="EMBL/GenBank/DDBJ databases">
        <title>Draft genome resource of the tomato pathogen Pseudocercospora fuligena.</title>
        <authorList>
            <person name="Zaccaron A."/>
        </authorList>
    </citation>
    <scope>NUCLEOTIDE SEQUENCE</scope>
    <source>
        <strain evidence="5">PF001</strain>
    </source>
</reference>
<dbReference type="InterPro" id="IPR001129">
    <property type="entry name" value="Membr-assoc_MAPEG"/>
</dbReference>
<evidence type="ECO:0000256" key="3">
    <source>
        <dbReference type="ARBA" id="ARBA00022989"/>
    </source>
</evidence>
<dbReference type="OrthoDB" id="2122304at2759"/>
<evidence type="ECO:0000256" key="2">
    <source>
        <dbReference type="ARBA" id="ARBA00022692"/>
    </source>
</evidence>
<sequence>MGRDSSSFSCATSSCSAVQVDKLNAGWSFLDCGKPSPSLLKPESSPLMNAALILNKDGQREGKLMGVVHRTQKQLNQIIRVEGAHANSVEHFPLFVAAMLWAHVSGVEVSTINNVGLAYTISRIVYAGAYIFITDAKLSLLRGVAWWTSNVICLRALWLGGKAMNWSHVRPGERVWI</sequence>
<evidence type="ECO:0000313" key="5">
    <source>
        <dbReference type="EMBL" id="KAF7198622.1"/>
    </source>
</evidence>
<keyword evidence="4" id="KW-0472">Membrane</keyword>
<dbReference type="InterPro" id="IPR023352">
    <property type="entry name" value="MAPEG-like_dom_sf"/>
</dbReference>
<dbReference type="Proteomes" id="UP000660729">
    <property type="component" value="Unassembled WGS sequence"/>
</dbReference>
<name>A0A8H6RX99_9PEZI</name>
<dbReference type="PANTHER" id="PTHR35371:SF2">
    <property type="entry name" value="MAPEG FAMILY PROTEIN"/>
    <property type="match status" value="1"/>
</dbReference>
<comment type="subcellular location">
    <subcellularLocation>
        <location evidence="1">Membrane</location>
    </subcellularLocation>
</comment>
<gene>
    <name evidence="5" type="ORF">HII31_00361</name>
</gene>
<evidence type="ECO:0000313" key="6">
    <source>
        <dbReference type="Proteomes" id="UP000660729"/>
    </source>
</evidence>
<comment type="caution">
    <text evidence="5">The sequence shown here is derived from an EMBL/GenBank/DDBJ whole genome shotgun (WGS) entry which is preliminary data.</text>
</comment>
<organism evidence="5 6">
    <name type="scientific">Pseudocercospora fuligena</name>
    <dbReference type="NCBI Taxonomy" id="685502"/>
    <lineage>
        <taxon>Eukaryota</taxon>
        <taxon>Fungi</taxon>
        <taxon>Dikarya</taxon>
        <taxon>Ascomycota</taxon>
        <taxon>Pezizomycotina</taxon>
        <taxon>Dothideomycetes</taxon>
        <taxon>Dothideomycetidae</taxon>
        <taxon>Mycosphaerellales</taxon>
        <taxon>Mycosphaerellaceae</taxon>
        <taxon>Pseudocercospora</taxon>
    </lineage>
</organism>
<proteinExistence type="predicted"/>
<dbReference type="SUPFAM" id="SSF161084">
    <property type="entry name" value="MAPEG domain-like"/>
    <property type="match status" value="1"/>
</dbReference>
<dbReference type="EMBL" id="JABCIY010000001">
    <property type="protein sequence ID" value="KAF7198622.1"/>
    <property type="molecule type" value="Genomic_DNA"/>
</dbReference>
<dbReference type="Gene3D" id="1.20.120.550">
    <property type="entry name" value="Membrane associated eicosanoid/glutathione metabolism-like domain"/>
    <property type="match status" value="1"/>
</dbReference>
<dbReference type="PANTHER" id="PTHR35371">
    <property type="entry name" value="INNER MEMBRANE PROTEIN"/>
    <property type="match status" value="1"/>
</dbReference>
<dbReference type="AlphaFoldDB" id="A0A8H6RX99"/>
<protein>
    <submittedName>
        <fullName evidence="5">Uncharacterized protein</fullName>
    </submittedName>
</protein>
<accession>A0A8H6RX99</accession>
<keyword evidence="2" id="KW-0812">Transmembrane</keyword>
<keyword evidence="6" id="KW-1185">Reference proteome</keyword>
<dbReference type="Pfam" id="PF01124">
    <property type="entry name" value="MAPEG"/>
    <property type="match status" value="1"/>
</dbReference>